<dbReference type="EMBL" id="LR215973">
    <property type="protein sequence ID" value="VFA99497.1"/>
    <property type="molecule type" value="Genomic_DNA"/>
</dbReference>
<organism evidence="2 3">
    <name type="scientific">Nocardia cyriacigeorgica</name>
    <dbReference type="NCBI Taxonomy" id="135487"/>
    <lineage>
        <taxon>Bacteria</taxon>
        <taxon>Bacillati</taxon>
        <taxon>Actinomycetota</taxon>
        <taxon>Actinomycetes</taxon>
        <taxon>Mycobacteriales</taxon>
        <taxon>Nocardiaceae</taxon>
        <taxon>Nocardia</taxon>
    </lineage>
</organism>
<evidence type="ECO:0000313" key="3">
    <source>
        <dbReference type="Proteomes" id="UP000290439"/>
    </source>
</evidence>
<feature type="compositionally biased region" description="Low complexity" evidence="1">
    <location>
        <begin position="18"/>
        <end position="37"/>
    </location>
</feature>
<feature type="region of interest" description="Disordered" evidence="1">
    <location>
        <begin position="13"/>
        <end position="69"/>
    </location>
</feature>
<gene>
    <name evidence="2" type="ORF">NCTC10797_03280</name>
</gene>
<proteinExistence type="predicted"/>
<name>A0A4U8WAU5_9NOCA</name>
<dbReference type="AlphaFoldDB" id="A0A4U8WAU5"/>
<dbReference type="Proteomes" id="UP000290439">
    <property type="component" value="Chromosome"/>
</dbReference>
<evidence type="ECO:0000256" key="1">
    <source>
        <dbReference type="SAM" id="MobiDB-lite"/>
    </source>
</evidence>
<sequence>MVRLLPGRRWQWPGCERSTITTTDGGSAGTSAAVTGRGQHHGEVRANGYGHLSGPRFVMGMKEPNEEDP</sequence>
<reference evidence="2 3" key="1">
    <citation type="submission" date="2019-02" db="EMBL/GenBank/DDBJ databases">
        <authorList>
            <consortium name="Pathogen Informatics"/>
        </authorList>
    </citation>
    <scope>NUCLEOTIDE SEQUENCE [LARGE SCALE GENOMIC DNA]</scope>
    <source>
        <strain evidence="2 3">3012STDY6756504</strain>
    </source>
</reference>
<accession>A0A4U8WAU5</accession>
<protein>
    <submittedName>
        <fullName evidence="2">Uncharacterized protein</fullName>
    </submittedName>
</protein>
<evidence type="ECO:0000313" key="2">
    <source>
        <dbReference type="EMBL" id="VFA99497.1"/>
    </source>
</evidence>